<organism evidence="1 2">
    <name type="scientific">Buchnera aphidicola</name>
    <name type="common">Brachycaudus cardui</name>
    <dbReference type="NCBI Taxonomy" id="557993"/>
    <lineage>
        <taxon>Bacteria</taxon>
        <taxon>Pseudomonadati</taxon>
        <taxon>Pseudomonadota</taxon>
        <taxon>Gammaproteobacteria</taxon>
        <taxon>Enterobacterales</taxon>
        <taxon>Erwiniaceae</taxon>
        <taxon>Buchnera</taxon>
    </lineage>
</organism>
<reference evidence="1 2" key="1">
    <citation type="submission" date="2018-12" db="EMBL/GenBank/DDBJ databases">
        <authorList>
            <person name="Chong R.A."/>
        </authorList>
    </citation>
    <scope>NUCLEOTIDE SEQUENCE [LARGE SCALE GENOMIC DNA]</scope>
    <source>
        <strain evidence="1 2">Bca</strain>
    </source>
</reference>
<dbReference type="Proteomes" id="UP000298594">
    <property type="component" value="Chromosome"/>
</dbReference>
<proteinExistence type="predicted"/>
<reference evidence="1 2" key="2">
    <citation type="submission" date="2019-05" db="EMBL/GenBank/DDBJ databases">
        <title>Genome evolution of the obligate endosymbiont Buchnera aphidicola.</title>
        <authorList>
            <person name="Moran N.A."/>
        </authorList>
    </citation>
    <scope>NUCLEOTIDE SEQUENCE [LARGE SCALE GENOMIC DNA]</scope>
    <source>
        <strain evidence="1 2">Bca</strain>
    </source>
</reference>
<protein>
    <submittedName>
        <fullName evidence="1">Uncharacterized protein</fullName>
    </submittedName>
</protein>
<sequence>MLEIIDNTTSQKNIFSNIKNNTFNIINELCRSKSLFYELQKTLLTQAIEFENVSTEDKKKDDKNIICNNFVINNLLNIFNKEKKDINESHLKNVRCKNIKKKK</sequence>
<evidence type="ECO:0000313" key="1">
    <source>
        <dbReference type="EMBL" id="QCI20235.1"/>
    </source>
</evidence>
<gene>
    <name evidence="1" type="ORF">D9V67_00395</name>
</gene>
<dbReference type="RefSeq" id="WP_158358990.1">
    <property type="nucleotide sequence ID" value="NZ_CP034879.1"/>
</dbReference>
<dbReference type="AlphaFoldDB" id="A0A4D6Y7I6"/>
<name>A0A4D6Y7I6_9GAMM</name>
<accession>A0A4D6Y7I6</accession>
<evidence type="ECO:0000313" key="2">
    <source>
        <dbReference type="Proteomes" id="UP000298594"/>
    </source>
</evidence>
<dbReference type="EMBL" id="CP034879">
    <property type="protein sequence ID" value="QCI20235.1"/>
    <property type="molecule type" value="Genomic_DNA"/>
</dbReference>